<sequence length="583" mass="62687">MTPNDTAQSIFPSGGGEGGRSVSTTGAQKASSSSPGIAHGRHYAHARRADSSSVNDSSEARASSNDDDDDDDDDDVDDDQHVDNDANVGSYATEEVRGRSRLRNVPAISTTGGGGGGLDVQGIASRPMGGHGTSTPFSPFSPMGSSAGFDTPQEVGSPNLSNKAFHGSIVNGLLFPRGMRHEQDPTGGRQDGLGGKNWEEMLLGIASHDDAPVESQSEDVIDATQDCPKDKDSIGSVPVAMPVPAIEVQGDDAQADRDPLTKLTKALEDGTKRDEGKSPGGLESKRKPVYRNDRVIAIDFDDVCSQNMAAIIDEHNVQYGTDLTLDDLQTYVFWQNRGWGTPADVARKVMTLNHLLPQTAPIPGFASALRHLRHTLGHPIHIIISRPASDREPLTQWLKQQGITIGTGPADIIEEAWFTGTYGDVNIDVGVKGEDQKFEAELNRRLKELWRDGVGQGKGGLGKLKILRQIKASLFIDDHHGNLEPILSASPPIPCLLFGRYGWNAARSGIASPVEMMDYEERIRAGLPLPREEIPFGQVGCGHGENGQNEGGGELTRTESWADVIKWVEEWDRKAVQAVCGDT</sequence>
<dbReference type="PANTHER" id="PTHR35134">
    <property type="entry name" value="NUCLEOTIDASE YQFW-RELATED"/>
    <property type="match status" value="1"/>
</dbReference>
<organism evidence="2 3">
    <name type="scientific">Kwoniella heveanensis BCC8398</name>
    <dbReference type="NCBI Taxonomy" id="1296120"/>
    <lineage>
        <taxon>Eukaryota</taxon>
        <taxon>Fungi</taxon>
        <taxon>Dikarya</taxon>
        <taxon>Basidiomycota</taxon>
        <taxon>Agaricomycotina</taxon>
        <taxon>Tremellomycetes</taxon>
        <taxon>Tremellales</taxon>
        <taxon>Cryptococcaceae</taxon>
        <taxon>Kwoniella</taxon>
    </lineage>
</organism>
<evidence type="ECO:0000313" key="2">
    <source>
        <dbReference type="EMBL" id="OCF36851.1"/>
    </source>
</evidence>
<reference evidence="3" key="2">
    <citation type="submission" date="2013-12" db="EMBL/GenBank/DDBJ databases">
        <title>Evolution of pathogenesis and genome organization in the Tremellales.</title>
        <authorList>
            <person name="Cuomo C."/>
            <person name="Litvintseva A."/>
            <person name="Heitman J."/>
            <person name="Chen Y."/>
            <person name="Sun S."/>
            <person name="Springer D."/>
            <person name="Dromer F."/>
            <person name="Young S."/>
            <person name="Zeng Q."/>
            <person name="Chapman S."/>
            <person name="Gujja S."/>
            <person name="Saif S."/>
            <person name="Birren B."/>
        </authorList>
    </citation>
    <scope>NUCLEOTIDE SEQUENCE [LARGE SCALE GENOMIC DNA]</scope>
    <source>
        <strain evidence="3">BCC8398</strain>
    </source>
</reference>
<feature type="compositionally biased region" description="Acidic residues" evidence="1">
    <location>
        <begin position="65"/>
        <end position="78"/>
    </location>
</feature>
<feature type="compositionally biased region" description="Polar residues" evidence="1">
    <location>
        <begin position="51"/>
        <end position="63"/>
    </location>
</feature>
<reference evidence="2 3" key="1">
    <citation type="submission" date="2013-07" db="EMBL/GenBank/DDBJ databases">
        <title>The Genome Sequence of Cryptococcus heveanensis BCC8398.</title>
        <authorList>
            <consortium name="The Broad Institute Genome Sequencing Platform"/>
            <person name="Cuomo C."/>
            <person name="Litvintseva A."/>
            <person name="Chen Y."/>
            <person name="Heitman J."/>
            <person name="Sun S."/>
            <person name="Springer D."/>
            <person name="Dromer F."/>
            <person name="Young S.K."/>
            <person name="Zeng Q."/>
            <person name="Gargeya S."/>
            <person name="Fitzgerald M."/>
            <person name="Abouelleil A."/>
            <person name="Alvarado L."/>
            <person name="Berlin A.M."/>
            <person name="Chapman S.B."/>
            <person name="Dewar J."/>
            <person name="Goldberg J."/>
            <person name="Griggs A."/>
            <person name="Gujja S."/>
            <person name="Hansen M."/>
            <person name="Howarth C."/>
            <person name="Imamovic A."/>
            <person name="Larimer J."/>
            <person name="McCowan C."/>
            <person name="Murphy C."/>
            <person name="Pearson M."/>
            <person name="Priest M."/>
            <person name="Roberts A."/>
            <person name="Saif S."/>
            <person name="Shea T."/>
            <person name="Sykes S."/>
            <person name="Wortman J."/>
            <person name="Nusbaum C."/>
            <person name="Birren B."/>
        </authorList>
    </citation>
    <scope>NUCLEOTIDE SEQUENCE [LARGE SCALE GENOMIC DNA]</scope>
    <source>
        <strain evidence="2 3">BCC8398</strain>
    </source>
</reference>
<dbReference type="SUPFAM" id="SSF56784">
    <property type="entry name" value="HAD-like"/>
    <property type="match status" value="1"/>
</dbReference>
<dbReference type="AlphaFoldDB" id="A0A1B9H0P9"/>
<feature type="compositionally biased region" description="Polar residues" evidence="1">
    <location>
        <begin position="1"/>
        <end position="11"/>
    </location>
</feature>
<evidence type="ECO:0000313" key="3">
    <source>
        <dbReference type="Proteomes" id="UP000092666"/>
    </source>
</evidence>
<dbReference type="STRING" id="1296120.A0A1B9H0P9"/>
<gene>
    <name evidence="2" type="ORF">I316_01448</name>
</gene>
<name>A0A1B9H0P9_9TREE</name>
<protein>
    <submittedName>
        <fullName evidence="2">Uncharacterized protein</fullName>
    </submittedName>
</protein>
<feature type="region of interest" description="Disordered" evidence="1">
    <location>
        <begin position="1"/>
        <end position="119"/>
    </location>
</feature>
<feature type="compositionally biased region" description="Polar residues" evidence="1">
    <location>
        <begin position="21"/>
        <end position="35"/>
    </location>
</feature>
<dbReference type="PANTHER" id="PTHR35134:SF2">
    <property type="entry name" value="NUCLEOTIDASE YQFW-RELATED"/>
    <property type="match status" value="1"/>
</dbReference>
<evidence type="ECO:0000256" key="1">
    <source>
        <dbReference type="SAM" id="MobiDB-lite"/>
    </source>
</evidence>
<dbReference type="OrthoDB" id="10248475at2759"/>
<dbReference type="InterPro" id="IPR052419">
    <property type="entry name" value="5_3-deoxyribonucleotidase-like"/>
</dbReference>
<proteinExistence type="predicted"/>
<dbReference type="InterPro" id="IPR036412">
    <property type="entry name" value="HAD-like_sf"/>
</dbReference>
<dbReference type="EMBL" id="KI669494">
    <property type="protein sequence ID" value="OCF36851.1"/>
    <property type="molecule type" value="Genomic_DNA"/>
</dbReference>
<dbReference type="Proteomes" id="UP000092666">
    <property type="component" value="Unassembled WGS sequence"/>
</dbReference>
<accession>A0A1B9H0P9</accession>
<keyword evidence="3" id="KW-1185">Reference proteome</keyword>
<feature type="region of interest" description="Disordered" evidence="1">
    <location>
        <begin position="266"/>
        <end position="286"/>
    </location>
</feature>